<dbReference type="Proteomes" id="UP000478008">
    <property type="component" value="Unassembled WGS sequence"/>
</dbReference>
<evidence type="ECO:0000256" key="3">
    <source>
        <dbReference type="ARBA" id="ARBA00021257"/>
    </source>
</evidence>
<feature type="compositionally biased region" description="Basic residues" evidence="11">
    <location>
        <begin position="257"/>
        <end position="267"/>
    </location>
</feature>
<dbReference type="EMBL" id="CABFWN010000002">
    <property type="protein sequence ID" value="VUG17833.1"/>
    <property type="molecule type" value="Genomic_DNA"/>
</dbReference>
<keyword evidence="5 12" id="KW-0812">Transmembrane</keyword>
<keyword evidence="9" id="KW-0811">Translocation</keyword>
<dbReference type="InterPro" id="IPR011553">
    <property type="entry name" value="Sec62_asco"/>
</dbReference>
<keyword evidence="15" id="KW-1185">Reference proteome</keyword>
<protein>
    <recommendedName>
        <fullName evidence="3">Translocation protein SEC62</fullName>
    </recommendedName>
</protein>
<feature type="transmembrane region" description="Helical" evidence="12">
    <location>
        <begin position="199"/>
        <end position="222"/>
    </location>
</feature>
<gene>
    <name evidence="14" type="primary">SEC62</name>
    <name evidence="13" type="ORF">BRETT_004204</name>
    <name evidence="14" type="ORF">DEBR0S2_17348G</name>
</gene>
<evidence type="ECO:0000256" key="8">
    <source>
        <dbReference type="ARBA" id="ARBA00022989"/>
    </source>
</evidence>
<evidence type="ECO:0000256" key="11">
    <source>
        <dbReference type="SAM" id="MobiDB-lite"/>
    </source>
</evidence>
<reference evidence="13" key="2">
    <citation type="submission" date="2020-10" db="EMBL/GenBank/DDBJ databases">
        <authorList>
            <person name="Palmer J.M."/>
        </authorList>
    </citation>
    <scope>NUCLEOTIDE SEQUENCE</scope>
    <source>
        <strain evidence="13">UCD 2041</strain>
    </source>
</reference>
<feature type="transmembrane region" description="Helical" evidence="12">
    <location>
        <begin position="164"/>
        <end position="187"/>
    </location>
</feature>
<evidence type="ECO:0000313" key="14">
    <source>
        <dbReference type="EMBL" id="VUG17833.1"/>
    </source>
</evidence>
<dbReference type="AlphaFoldDB" id="A0A7D9CXU8"/>
<dbReference type="NCBIfam" id="TIGR00869">
    <property type="entry name" value="sec62"/>
    <property type="match status" value="1"/>
</dbReference>
<dbReference type="PANTHER" id="PTHR12443:SF9">
    <property type="entry name" value="TRANSLOCATION PROTEIN SEC62"/>
    <property type="match status" value="1"/>
</dbReference>
<dbReference type="InterPro" id="IPR004728">
    <property type="entry name" value="Sec62"/>
</dbReference>
<evidence type="ECO:0000256" key="1">
    <source>
        <dbReference type="ARBA" id="ARBA00004477"/>
    </source>
</evidence>
<keyword evidence="8 12" id="KW-1133">Transmembrane helix</keyword>
<keyword evidence="6" id="KW-0256">Endoplasmic reticulum</keyword>
<dbReference type="Proteomes" id="UP000663131">
    <property type="component" value="Chromosome 5"/>
</dbReference>
<reference evidence="14 15" key="1">
    <citation type="submission" date="2019-07" db="EMBL/GenBank/DDBJ databases">
        <authorList>
            <person name="Friedrich A."/>
            <person name="Schacherer J."/>
        </authorList>
    </citation>
    <scope>NUCLEOTIDE SEQUENCE [LARGE SCALE GENOMIC DNA]</scope>
</reference>
<dbReference type="GO" id="GO:0031204">
    <property type="term" value="P:post-translational protein targeting to membrane, translocation"/>
    <property type="evidence" value="ECO:0007669"/>
    <property type="project" value="TreeGrafter"/>
</dbReference>
<feature type="compositionally biased region" description="Basic and acidic residues" evidence="11">
    <location>
        <begin position="298"/>
        <end position="308"/>
    </location>
</feature>
<evidence type="ECO:0000256" key="9">
    <source>
        <dbReference type="ARBA" id="ARBA00023010"/>
    </source>
</evidence>
<evidence type="ECO:0000256" key="7">
    <source>
        <dbReference type="ARBA" id="ARBA00022927"/>
    </source>
</evidence>
<evidence type="ECO:0000256" key="2">
    <source>
        <dbReference type="ARBA" id="ARBA00010604"/>
    </source>
</evidence>
<evidence type="ECO:0000256" key="10">
    <source>
        <dbReference type="ARBA" id="ARBA00023136"/>
    </source>
</evidence>
<dbReference type="PANTHER" id="PTHR12443">
    <property type="entry name" value="TRANSLOCATION PROTEIN SEC62"/>
    <property type="match status" value="1"/>
</dbReference>
<feature type="compositionally biased region" description="Low complexity" evidence="11">
    <location>
        <begin position="281"/>
        <end position="297"/>
    </location>
</feature>
<dbReference type="GO" id="GO:0005789">
    <property type="term" value="C:endoplasmic reticulum membrane"/>
    <property type="evidence" value="ECO:0007669"/>
    <property type="project" value="UniProtKB-SubCell"/>
</dbReference>
<keyword evidence="10 12" id="KW-0472">Membrane</keyword>
<keyword evidence="7" id="KW-0653">Protein transport</keyword>
<keyword evidence="4" id="KW-0813">Transport</keyword>
<evidence type="ECO:0000256" key="6">
    <source>
        <dbReference type="ARBA" id="ARBA00022824"/>
    </source>
</evidence>
<organism evidence="14 15">
    <name type="scientific">Dekkera bruxellensis</name>
    <name type="common">Brettanomyces custersii</name>
    <dbReference type="NCBI Taxonomy" id="5007"/>
    <lineage>
        <taxon>Eukaryota</taxon>
        <taxon>Fungi</taxon>
        <taxon>Dikarya</taxon>
        <taxon>Ascomycota</taxon>
        <taxon>Saccharomycotina</taxon>
        <taxon>Pichiomycetes</taxon>
        <taxon>Pichiales</taxon>
        <taxon>Pichiaceae</taxon>
        <taxon>Brettanomyces</taxon>
    </lineage>
</organism>
<feature type="region of interest" description="Disordered" evidence="11">
    <location>
        <begin position="253"/>
        <end position="317"/>
    </location>
</feature>
<dbReference type="Pfam" id="PF03839">
    <property type="entry name" value="Sec62"/>
    <property type="match status" value="1"/>
</dbReference>
<evidence type="ECO:0000256" key="4">
    <source>
        <dbReference type="ARBA" id="ARBA00022448"/>
    </source>
</evidence>
<accession>A0A7D9CXU8</accession>
<comment type="similarity">
    <text evidence="2">Belongs to the SEC62 family.</text>
</comment>
<evidence type="ECO:0000256" key="5">
    <source>
        <dbReference type="ARBA" id="ARBA00022692"/>
    </source>
</evidence>
<evidence type="ECO:0000256" key="12">
    <source>
        <dbReference type="SAM" id="Phobius"/>
    </source>
</evidence>
<reference evidence="13" key="3">
    <citation type="journal article" name="BMC Genomics">
        <title>New genome assemblies reveal patterns of domestication and adaptation across Brettanomyces (Dekkera) species.</title>
        <authorList>
            <person name="Roach M.J."/>
            <person name="Borneman A.R."/>
        </authorList>
    </citation>
    <scope>NUCLEOTIDE SEQUENCE</scope>
    <source>
        <strain evidence="13">UCD 2041</strain>
    </source>
</reference>
<dbReference type="OrthoDB" id="200187at2759"/>
<comment type="subcellular location">
    <subcellularLocation>
        <location evidence="1">Endoplasmic reticulum membrane</location>
        <topology evidence="1">Multi-pass membrane protein</topology>
    </subcellularLocation>
</comment>
<feature type="compositionally biased region" description="Basic and acidic residues" evidence="11">
    <location>
        <begin position="268"/>
        <end position="280"/>
    </location>
</feature>
<dbReference type="EMBL" id="CP063133">
    <property type="protein sequence ID" value="QOU18983.1"/>
    <property type="molecule type" value="Genomic_DNA"/>
</dbReference>
<evidence type="ECO:0000313" key="15">
    <source>
        <dbReference type="Proteomes" id="UP000478008"/>
    </source>
</evidence>
<evidence type="ECO:0000313" key="13">
    <source>
        <dbReference type="EMBL" id="QOU18983.1"/>
    </source>
</evidence>
<proteinExistence type="inferred from homology"/>
<sequence length="317" mass="35848">MNYQNPLQQGNANLNIGQGKMRAHKVATTARKNPTAIAIASSVRYSKVLKQRQGINASAGNSKQDFFRFKRFVRALQSPEYEKKSSKAPELYPPVKDEASAQKIFVMLIQNQLVLPVRKLKTKESKERGLPVNKTTPGLEIIHKAVLQPDTYFMWNFEPPNPFLWLYSILGVAAVFAVVLFPLWPVWMRTGVWYLSTGLLLLIAAFFGIAFIRLIIFIVSYFTMSRRFWLFPNLFADCGVIDSFKPLYGWEDPSSKKQGHKHKHRKTTKDTGDASTEKTAEPIATTTAATTTTSSKAKTTEARKRTPILEEIADDEN</sequence>
<name>A0A7D9CXU8_DEKBR</name>